<dbReference type="Proteomes" id="UP000085678">
    <property type="component" value="Unplaced"/>
</dbReference>
<keyword evidence="4 11" id="KW-0689">Ribosomal protein</keyword>
<comment type="subcellular location">
    <subcellularLocation>
        <location evidence="1">Mitochondrion</location>
    </subcellularLocation>
</comment>
<proteinExistence type="inferred from homology"/>
<feature type="domain" description="RNase III" evidence="9">
    <location>
        <begin position="76"/>
        <end position="210"/>
    </location>
</feature>
<keyword evidence="6" id="KW-0687">Ribonucleoprotein</keyword>
<dbReference type="PANTHER" id="PTHR11207">
    <property type="entry name" value="RIBONUCLEASE III"/>
    <property type="match status" value="1"/>
</dbReference>
<dbReference type="GeneID" id="106151164"/>
<evidence type="ECO:0000256" key="5">
    <source>
        <dbReference type="ARBA" id="ARBA00023128"/>
    </source>
</evidence>
<dbReference type="GO" id="GO:0070125">
    <property type="term" value="P:mitochondrial translational elongation"/>
    <property type="evidence" value="ECO:0007669"/>
    <property type="project" value="TreeGrafter"/>
</dbReference>
<dbReference type="Pfam" id="PF22892">
    <property type="entry name" value="DSRM_MRPL44"/>
    <property type="match status" value="1"/>
</dbReference>
<dbReference type="RefSeq" id="XP_013379725.1">
    <property type="nucleotide sequence ID" value="XM_013524271.2"/>
</dbReference>
<dbReference type="GO" id="GO:0006396">
    <property type="term" value="P:RNA processing"/>
    <property type="evidence" value="ECO:0007669"/>
    <property type="project" value="InterPro"/>
</dbReference>
<dbReference type="Pfam" id="PF22935">
    <property type="entry name" value="RM44_endonuclase"/>
    <property type="match status" value="1"/>
</dbReference>
<dbReference type="InterPro" id="IPR055189">
    <property type="entry name" value="RM44_endonuclase"/>
</dbReference>
<dbReference type="Gene3D" id="3.30.160.20">
    <property type="match status" value="1"/>
</dbReference>
<dbReference type="STRING" id="7574.A0A1S3H0R5"/>
<dbReference type="AlphaFoldDB" id="A0A1S3H0R5"/>
<dbReference type="CDD" id="cd19874">
    <property type="entry name" value="DSRM_MRPL44"/>
    <property type="match status" value="1"/>
</dbReference>
<dbReference type="GO" id="GO:0070877">
    <property type="term" value="C:microprocessor complex"/>
    <property type="evidence" value="ECO:0007669"/>
    <property type="project" value="TreeGrafter"/>
</dbReference>
<name>A0A1S3H0R5_LINAN</name>
<dbReference type="GO" id="GO:0005762">
    <property type="term" value="C:mitochondrial large ribosomal subunit"/>
    <property type="evidence" value="ECO:0007669"/>
    <property type="project" value="TreeGrafter"/>
</dbReference>
<dbReference type="FunFam" id="3.30.160.20:FF:000037">
    <property type="entry name" value="39S ribosomal protein L44, mitochondrial"/>
    <property type="match status" value="1"/>
</dbReference>
<dbReference type="KEGG" id="lak:106151164"/>
<dbReference type="PROSITE" id="PS50142">
    <property type="entry name" value="RNASE_3_2"/>
    <property type="match status" value="1"/>
</dbReference>
<dbReference type="SUPFAM" id="SSF69065">
    <property type="entry name" value="RNase III domain-like"/>
    <property type="match status" value="1"/>
</dbReference>
<evidence type="ECO:0000256" key="1">
    <source>
        <dbReference type="ARBA" id="ARBA00004173"/>
    </source>
</evidence>
<dbReference type="SMART" id="SM00535">
    <property type="entry name" value="RIBOc"/>
    <property type="match status" value="1"/>
</dbReference>
<dbReference type="InterPro" id="IPR044444">
    <property type="entry name" value="Ribosomal_mL44_DSRM_metazoa"/>
</dbReference>
<comment type="similarity">
    <text evidence="7">Belongs to the ribonuclease III family. Mitochondrion-specific ribosomal protein mL44 subfamily.</text>
</comment>
<protein>
    <recommendedName>
        <fullName evidence="8">Large ribosomal subunit protein mL44</fullName>
    </recommendedName>
</protein>
<dbReference type="InParanoid" id="A0A1S3H0R5"/>
<dbReference type="GO" id="GO:0004525">
    <property type="term" value="F:ribonuclease III activity"/>
    <property type="evidence" value="ECO:0007669"/>
    <property type="project" value="InterPro"/>
</dbReference>
<keyword evidence="2" id="KW-0694">RNA-binding</keyword>
<evidence type="ECO:0000256" key="3">
    <source>
        <dbReference type="ARBA" id="ARBA00022946"/>
    </source>
</evidence>
<dbReference type="Gene3D" id="1.10.1520.10">
    <property type="entry name" value="Ribonuclease III domain"/>
    <property type="match status" value="1"/>
</dbReference>
<dbReference type="OMA" id="RHIKRWV"/>
<dbReference type="GO" id="GO:0003725">
    <property type="term" value="F:double-stranded RNA binding"/>
    <property type="evidence" value="ECO:0007669"/>
    <property type="project" value="InterPro"/>
</dbReference>
<accession>A0A1S3H0R5</accession>
<evidence type="ECO:0000256" key="8">
    <source>
        <dbReference type="ARBA" id="ARBA00035187"/>
    </source>
</evidence>
<dbReference type="FunCoup" id="A0A1S3H0R5">
    <property type="interactions" value="943"/>
</dbReference>
<evidence type="ECO:0000313" key="10">
    <source>
        <dbReference type="Proteomes" id="UP000085678"/>
    </source>
</evidence>
<sequence length="351" mass="39538">MASFSGMCTCGQVLNKSRVFLNRISPSTVTAHRGIHSRKRHIKPLLLQLYNRRIKEGPVPEEPRSSWLNWNFDAELYAFGKRLGEEFTDSTLKKAFTHRSFVEKEQSKIQDSFEGDEGLLDFQSNEDLISSGMTLISDYIKAYLRHHYPSFPEEGISAVHDYLTTDELLAYIALNIGIKDLILSADFPASEETLSKTFQAVVGALAHDQGMERAELFVQDFVLTQLIGKDINEMWSIVNPMGVLVNILQKQERGGPEPRLLFQSGQKSILSVYVVGIYSDKELIGQAPGETPTIAEEMAAVDALKRLFSTEDCRTPLSYGDKGRKLHIDRNSENPKLQNYVELKEVEEASS</sequence>
<evidence type="ECO:0000256" key="7">
    <source>
        <dbReference type="ARBA" id="ARBA00024034"/>
    </source>
</evidence>
<keyword evidence="5" id="KW-0496">Mitochondrion</keyword>
<dbReference type="OrthoDB" id="444135at2759"/>
<dbReference type="PANTHER" id="PTHR11207:SF5">
    <property type="entry name" value="LARGE RIBOSOMAL SUBUNIT PROTEIN ML44"/>
    <property type="match status" value="1"/>
</dbReference>
<dbReference type="SUPFAM" id="SSF54768">
    <property type="entry name" value="dsRNA-binding domain-like"/>
    <property type="match status" value="1"/>
</dbReference>
<organism evidence="10 11">
    <name type="scientific">Lingula anatina</name>
    <name type="common">Brachiopod</name>
    <name type="synonym">Lingula unguis</name>
    <dbReference type="NCBI Taxonomy" id="7574"/>
    <lineage>
        <taxon>Eukaryota</taxon>
        <taxon>Metazoa</taxon>
        <taxon>Spiralia</taxon>
        <taxon>Lophotrochozoa</taxon>
        <taxon>Brachiopoda</taxon>
        <taxon>Linguliformea</taxon>
        <taxon>Lingulata</taxon>
        <taxon>Lingulida</taxon>
        <taxon>Linguloidea</taxon>
        <taxon>Lingulidae</taxon>
        <taxon>Lingula</taxon>
    </lineage>
</organism>
<evidence type="ECO:0000256" key="4">
    <source>
        <dbReference type="ARBA" id="ARBA00022980"/>
    </source>
</evidence>
<gene>
    <name evidence="11" type="primary">LOC106151164</name>
</gene>
<evidence type="ECO:0000256" key="6">
    <source>
        <dbReference type="ARBA" id="ARBA00023274"/>
    </source>
</evidence>
<evidence type="ECO:0000256" key="2">
    <source>
        <dbReference type="ARBA" id="ARBA00022884"/>
    </source>
</evidence>
<dbReference type="InterPro" id="IPR036389">
    <property type="entry name" value="RNase_III_sf"/>
</dbReference>
<keyword evidence="10" id="KW-1185">Reference proteome</keyword>
<evidence type="ECO:0000313" key="11">
    <source>
        <dbReference type="RefSeq" id="XP_013379725.1"/>
    </source>
</evidence>
<keyword evidence="3" id="KW-0809">Transit peptide</keyword>
<evidence type="ECO:0000259" key="9">
    <source>
        <dbReference type="PROSITE" id="PS50142"/>
    </source>
</evidence>
<reference evidence="11" key="1">
    <citation type="submission" date="2025-08" db="UniProtKB">
        <authorList>
            <consortium name="RefSeq"/>
        </authorList>
    </citation>
    <scope>IDENTIFICATION</scope>
    <source>
        <tissue evidence="11">Gonads</tissue>
    </source>
</reference>
<dbReference type="InterPro" id="IPR000999">
    <property type="entry name" value="RNase_III_dom"/>
</dbReference>
<dbReference type="CDD" id="cd00593">
    <property type="entry name" value="RIBOc"/>
    <property type="match status" value="1"/>
</dbReference>